<evidence type="ECO:0000313" key="1">
    <source>
        <dbReference type="EMBL" id="KLO19186.1"/>
    </source>
</evidence>
<gene>
    <name evidence="1" type="ORF">SCHPADRAFT_885592</name>
</gene>
<keyword evidence="2" id="KW-1185">Reference proteome</keyword>
<name>A0A0H2SQ44_9AGAM</name>
<dbReference type="AlphaFoldDB" id="A0A0H2SQ44"/>
<protein>
    <submittedName>
        <fullName evidence="1">Uncharacterized protein</fullName>
    </submittedName>
</protein>
<dbReference type="Proteomes" id="UP000053477">
    <property type="component" value="Unassembled WGS sequence"/>
</dbReference>
<organism evidence="1 2">
    <name type="scientific">Schizopora paradoxa</name>
    <dbReference type="NCBI Taxonomy" id="27342"/>
    <lineage>
        <taxon>Eukaryota</taxon>
        <taxon>Fungi</taxon>
        <taxon>Dikarya</taxon>
        <taxon>Basidiomycota</taxon>
        <taxon>Agaricomycotina</taxon>
        <taxon>Agaricomycetes</taxon>
        <taxon>Hymenochaetales</taxon>
        <taxon>Schizoporaceae</taxon>
        <taxon>Schizopora</taxon>
    </lineage>
</organism>
<reference evidence="1 2" key="1">
    <citation type="submission" date="2015-04" db="EMBL/GenBank/DDBJ databases">
        <title>Complete genome sequence of Schizopora paradoxa KUC8140, a cosmopolitan wood degrader in East Asia.</title>
        <authorList>
            <consortium name="DOE Joint Genome Institute"/>
            <person name="Min B."/>
            <person name="Park H."/>
            <person name="Jang Y."/>
            <person name="Kim J.-J."/>
            <person name="Kim K.H."/>
            <person name="Pangilinan J."/>
            <person name="Lipzen A."/>
            <person name="Riley R."/>
            <person name="Grigoriev I.V."/>
            <person name="Spatafora J.W."/>
            <person name="Choi I.-G."/>
        </authorList>
    </citation>
    <scope>NUCLEOTIDE SEQUENCE [LARGE SCALE GENOMIC DNA]</scope>
    <source>
        <strain evidence="1 2">KUC8140</strain>
    </source>
</reference>
<dbReference type="InParanoid" id="A0A0H2SQ44"/>
<accession>A0A0H2SQ44</accession>
<dbReference type="EMBL" id="KQ085888">
    <property type="protein sequence ID" value="KLO19186.1"/>
    <property type="molecule type" value="Genomic_DNA"/>
</dbReference>
<proteinExistence type="predicted"/>
<sequence>MLLVANRETKSEDSSCWYEDREFQLEKLDHDSTDSTEEDTWRRRTVFSPFSRYSLDDGQSDESKSLLSSRKGLRKVDIVIVASLWSLRMLNKVPNKVQWFNWSEEMARASHVQIITTELFAYIRLVPTKAELNSQEYTILWISNVLHLIWQYSSTPNSHLARGAAAGVTVADPGGLQHLTIATQCDKMKSYYLCISDIVDLTYTSTQNLNAVAAVLRDKLQHDLRAFAT</sequence>
<evidence type="ECO:0000313" key="2">
    <source>
        <dbReference type="Proteomes" id="UP000053477"/>
    </source>
</evidence>